<organism evidence="2 3">
    <name type="scientific">Prescottella soli</name>
    <dbReference type="NCBI Taxonomy" id="1543852"/>
    <lineage>
        <taxon>Bacteria</taxon>
        <taxon>Bacillati</taxon>
        <taxon>Actinomycetota</taxon>
        <taxon>Actinomycetes</taxon>
        <taxon>Mycobacteriales</taxon>
        <taxon>Nocardiaceae</taxon>
        <taxon>Prescottella</taxon>
    </lineage>
</organism>
<comment type="caution">
    <text evidence="2">The sequence shown here is derived from an EMBL/GenBank/DDBJ whole genome shotgun (WGS) entry which is preliminary data.</text>
</comment>
<dbReference type="Proteomes" id="UP001629744">
    <property type="component" value="Unassembled WGS sequence"/>
</dbReference>
<evidence type="ECO:0000313" key="2">
    <source>
        <dbReference type="EMBL" id="MFM1729821.1"/>
    </source>
</evidence>
<accession>A0ABW9FYY0</accession>
<dbReference type="EMBL" id="JBDLNU010000004">
    <property type="protein sequence ID" value="MFM1729821.1"/>
    <property type="molecule type" value="Genomic_DNA"/>
</dbReference>
<feature type="compositionally biased region" description="Polar residues" evidence="1">
    <location>
        <begin position="284"/>
        <end position="294"/>
    </location>
</feature>
<protein>
    <submittedName>
        <fullName evidence="2">Uncharacterized protein</fullName>
    </submittedName>
</protein>
<evidence type="ECO:0000313" key="3">
    <source>
        <dbReference type="Proteomes" id="UP001629744"/>
    </source>
</evidence>
<dbReference type="RefSeq" id="WP_348603420.1">
    <property type="nucleotide sequence ID" value="NZ_CP157276.1"/>
</dbReference>
<gene>
    <name evidence="2" type="ORF">ABEU19_003337</name>
</gene>
<feature type="region of interest" description="Disordered" evidence="1">
    <location>
        <begin position="284"/>
        <end position="303"/>
    </location>
</feature>
<name>A0ABW9FYY0_9NOCA</name>
<keyword evidence="3" id="KW-1185">Reference proteome</keyword>
<proteinExistence type="predicted"/>
<sequence length="303" mass="31128">MTISPLLKGLCDDAALFPPGNAPMDAAVPAHLAHERSDHASLVGPFVFPAPRLGELPAIVAEQDGELELSLTVPAGTAAVPAALEQLRAIDGVKLVAMEIGVPEGQTPDELFATLDEIAPAAPDVDIFVEVPRDDRRPEILARLAGTAYAAKFRTGGIVAAAYPDEAELAAAIHTVVGAGVRFKATAGLHHAVRNTDPDTGFEQHGFLNVMLAAHRAADGASLDEIASTLADRDGKRLAGELDALSAEAVDALRASFLSFGTCSISDPLTELVGLGLVPSASTGLSAPTGSVDSNPIDEGSRA</sequence>
<reference evidence="2 3" key="1">
    <citation type="submission" date="2023-11" db="EMBL/GenBank/DDBJ databases">
        <authorList>
            <person name="Val-Calvo J."/>
            <person name="Scortti M."/>
            <person name="Vazquez-Boland J."/>
        </authorList>
    </citation>
    <scope>NUCLEOTIDE SEQUENCE [LARGE SCALE GENOMIC DNA]</scope>
    <source>
        <strain evidence="2 3">DSM 46662</strain>
    </source>
</reference>
<evidence type="ECO:0000256" key="1">
    <source>
        <dbReference type="SAM" id="MobiDB-lite"/>
    </source>
</evidence>